<proteinExistence type="predicted"/>
<evidence type="ECO:0000313" key="2">
    <source>
        <dbReference type="Proteomes" id="UP000038802"/>
    </source>
</evidence>
<dbReference type="EMBL" id="CSAE01000603">
    <property type="protein sequence ID" value="COW61323.1"/>
    <property type="molecule type" value="Genomic_DNA"/>
</dbReference>
<reference evidence="2" key="1">
    <citation type="submission" date="2015-03" db="EMBL/GenBank/DDBJ databases">
        <authorList>
            <consortium name="Pathogen Informatics"/>
        </authorList>
    </citation>
    <scope>NUCLEOTIDE SEQUENCE [LARGE SCALE GENOMIC DNA]</scope>
    <source>
        <strain evidence="2">K00500041</strain>
    </source>
</reference>
<sequence>MQSAEQPKRHRLALRSTLLVGQDGREDAAAFDVSCHELK</sequence>
<gene>
    <name evidence="1" type="ORF">ERS007703_03931</name>
</gene>
<accession>A0A0U0SBJ4</accession>
<protein>
    <submittedName>
        <fullName evidence="1">Uncharacterized protein</fullName>
    </submittedName>
</protein>
<dbReference type="Proteomes" id="UP000038802">
    <property type="component" value="Unassembled WGS sequence"/>
</dbReference>
<name>A0A0U0SBJ4_MYCTX</name>
<organism evidence="1 2">
    <name type="scientific">Mycobacterium tuberculosis</name>
    <dbReference type="NCBI Taxonomy" id="1773"/>
    <lineage>
        <taxon>Bacteria</taxon>
        <taxon>Bacillati</taxon>
        <taxon>Actinomycetota</taxon>
        <taxon>Actinomycetes</taxon>
        <taxon>Mycobacteriales</taxon>
        <taxon>Mycobacteriaceae</taxon>
        <taxon>Mycobacterium</taxon>
        <taxon>Mycobacterium tuberculosis complex</taxon>
    </lineage>
</organism>
<evidence type="ECO:0000313" key="1">
    <source>
        <dbReference type="EMBL" id="COW61323.1"/>
    </source>
</evidence>
<dbReference type="AlphaFoldDB" id="A0A0U0SBJ4"/>